<dbReference type="Gramene" id="OMO77037">
    <property type="protein sequence ID" value="OMO77037"/>
    <property type="gene ID" value="CCACVL1_15227"/>
</dbReference>
<proteinExistence type="predicted"/>
<comment type="caution">
    <text evidence="1">The sequence shown here is derived from an EMBL/GenBank/DDBJ whole genome shotgun (WGS) entry which is preliminary data.</text>
</comment>
<name>A0A1R3I370_COCAP</name>
<accession>A0A1R3I370</accession>
<protein>
    <submittedName>
        <fullName evidence="1">Uncharacterized protein</fullName>
    </submittedName>
</protein>
<evidence type="ECO:0000313" key="1">
    <source>
        <dbReference type="EMBL" id="OMO77037.1"/>
    </source>
</evidence>
<reference evidence="1 2" key="1">
    <citation type="submission" date="2013-09" db="EMBL/GenBank/DDBJ databases">
        <title>Corchorus capsularis genome sequencing.</title>
        <authorList>
            <person name="Alam M."/>
            <person name="Haque M.S."/>
            <person name="Islam M.S."/>
            <person name="Emdad E.M."/>
            <person name="Islam M.M."/>
            <person name="Ahmed B."/>
            <person name="Halim A."/>
            <person name="Hossen Q.M.M."/>
            <person name="Hossain M.Z."/>
            <person name="Ahmed R."/>
            <person name="Khan M.M."/>
            <person name="Islam R."/>
            <person name="Rashid M.M."/>
            <person name="Khan S.A."/>
            <person name="Rahman M.S."/>
            <person name="Alam M."/>
        </authorList>
    </citation>
    <scope>NUCLEOTIDE SEQUENCE [LARGE SCALE GENOMIC DNA]</scope>
    <source>
        <strain evidence="2">cv. CVL-1</strain>
        <tissue evidence="1">Whole seedling</tissue>
    </source>
</reference>
<organism evidence="1 2">
    <name type="scientific">Corchorus capsularis</name>
    <name type="common">Jute</name>
    <dbReference type="NCBI Taxonomy" id="210143"/>
    <lineage>
        <taxon>Eukaryota</taxon>
        <taxon>Viridiplantae</taxon>
        <taxon>Streptophyta</taxon>
        <taxon>Embryophyta</taxon>
        <taxon>Tracheophyta</taxon>
        <taxon>Spermatophyta</taxon>
        <taxon>Magnoliopsida</taxon>
        <taxon>eudicotyledons</taxon>
        <taxon>Gunneridae</taxon>
        <taxon>Pentapetalae</taxon>
        <taxon>rosids</taxon>
        <taxon>malvids</taxon>
        <taxon>Malvales</taxon>
        <taxon>Malvaceae</taxon>
        <taxon>Grewioideae</taxon>
        <taxon>Apeibeae</taxon>
        <taxon>Corchorus</taxon>
    </lineage>
</organism>
<dbReference type="Proteomes" id="UP000188268">
    <property type="component" value="Unassembled WGS sequence"/>
</dbReference>
<gene>
    <name evidence="1" type="ORF">CCACVL1_15227</name>
</gene>
<evidence type="ECO:0000313" key="2">
    <source>
        <dbReference type="Proteomes" id="UP000188268"/>
    </source>
</evidence>
<dbReference type="EMBL" id="AWWV01010820">
    <property type="protein sequence ID" value="OMO77037.1"/>
    <property type="molecule type" value="Genomic_DNA"/>
</dbReference>
<keyword evidence="2" id="KW-1185">Reference proteome</keyword>
<sequence length="29" mass="3380">MRVVPETEREAKMEEMRDRAKFGGAIKTL</sequence>
<dbReference type="AlphaFoldDB" id="A0A1R3I370"/>